<sequence>MASNNLPAGAFFTSIEGRRCTAIPRVAAASPEVNSPSPVQTTPPANIVIQPTTTPEPAPAPTTAVVVIGAGQNRADPAANDGGNEVEQEIVAPSTTSSPPAVINSPIITPPSPAPESVQVVQAPAEISPPPVASPLVSSLSPLPVAIQPDAGANLQSFTVIADPAPSQLLMVQPSATQNRQTDNRVIASSTDALPGSSETDSTDSLSPPPRVLSDGGPAATPASPTIGGVTPQGTAGGGGAFPDTDMTAGSAGASNSNAVQSTLAVAGGVIGGVVALSILAFLFWWWRRRTFRKRRSTLLTPLDATSFDRNEKGGPYIIQRGSIGPTPVSEKVKAALGINLKKFRAHVRNKTGGGSSAHSVNLDRGTSQFIDAANIAHSRNGSAGVNTRGGEASTKDRLVDFFFRMKPGLSLKTRERDPANDNLAAMGNYNATSEKNAMTFNGNNPNTSGQPDFLTLLGMDESELDREAQRRRGSLSRNNRRSTSSADHFLSGLNLFSGSSASQNDNPFSDANAIPPRSSAQPAPLNPFSDANAIIGNVPKPTTYVADIRRSRGQSVTTTGAAPPPPRQPSTVYGGSRDSLRDSFTTTVTTTTIPGRNKFRSDPFDLERPEFLGIGNIPPPIMVEGKKASIISSTAGTVGSGSVNGSLISKPQTAVMVGGGRGRAESFSSKYSSGVSSLGFDGGWSDPGPDVGPAVARQSPTGWQQRDEEAAMEGIRRVGTGGSGRSVGKAM</sequence>
<accession>A0AA40AEB0</accession>
<feature type="region of interest" description="Disordered" evidence="1">
    <location>
        <begin position="683"/>
        <end position="732"/>
    </location>
</feature>
<comment type="caution">
    <text evidence="3">The sequence shown here is derived from an EMBL/GenBank/DDBJ whole genome shotgun (WGS) entry which is preliminary data.</text>
</comment>
<dbReference type="EMBL" id="JAUKTV010000015">
    <property type="protein sequence ID" value="KAK0714329.1"/>
    <property type="molecule type" value="Genomic_DNA"/>
</dbReference>
<evidence type="ECO:0000256" key="1">
    <source>
        <dbReference type="SAM" id="MobiDB-lite"/>
    </source>
</evidence>
<gene>
    <name evidence="3" type="ORF">B0T21DRAFT_352257</name>
</gene>
<proteinExistence type="predicted"/>
<feature type="compositionally biased region" description="Polar residues" evidence="1">
    <location>
        <begin position="191"/>
        <end position="206"/>
    </location>
</feature>
<dbReference type="Proteomes" id="UP001172159">
    <property type="component" value="Unassembled WGS sequence"/>
</dbReference>
<reference evidence="3" key="1">
    <citation type="submission" date="2023-06" db="EMBL/GenBank/DDBJ databases">
        <title>Genome-scale phylogeny and comparative genomics of the fungal order Sordariales.</title>
        <authorList>
            <consortium name="Lawrence Berkeley National Laboratory"/>
            <person name="Hensen N."/>
            <person name="Bonometti L."/>
            <person name="Westerberg I."/>
            <person name="Brannstrom I.O."/>
            <person name="Guillou S."/>
            <person name="Cros-Aarteil S."/>
            <person name="Calhoun S."/>
            <person name="Haridas S."/>
            <person name="Kuo A."/>
            <person name="Mondo S."/>
            <person name="Pangilinan J."/>
            <person name="Riley R."/>
            <person name="Labutti K."/>
            <person name="Andreopoulos B."/>
            <person name="Lipzen A."/>
            <person name="Chen C."/>
            <person name="Yanf M."/>
            <person name="Daum C."/>
            <person name="Ng V."/>
            <person name="Clum A."/>
            <person name="Steindorff A."/>
            <person name="Ohm R."/>
            <person name="Martin F."/>
            <person name="Silar P."/>
            <person name="Natvig D."/>
            <person name="Lalanne C."/>
            <person name="Gautier V."/>
            <person name="Ament-Velasquez S.L."/>
            <person name="Kruys A."/>
            <person name="Hutchinson M.I."/>
            <person name="Powell A.J."/>
            <person name="Barry K."/>
            <person name="Miller A.N."/>
            <person name="Grigoriev I.V."/>
            <person name="Debuchy R."/>
            <person name="Gladieux P."/>
            <person name="Thoren M.H."/>
            <person name="Johannesson H."/>
        </authorList>
    </citation>
    <scope>NUCLEOTIDE SEQUENCE</scope>
    <source>
        <strain evidence="3">CBS 540.89</strain>
    </source>
</reference>
<feature type="region of interest" description="Disordered" evidence="1">
    <location>
        <begin position="552"/>
        <end position="583"/>
    </location>
</feature>
<feature type="region of interest" description="Disordered" evidence="1">
    <location>
        <begin position="466"/>
        <end position="487"/>
    </location>
</feature>
<keyword evidence="2" id="KW-0812">Transmembrane</keyword>
<dbReference type="AlphaFoldDB" id="A0AA40AEB0"/>
<feature type="region of interest" description="Disordered" evidence="1">
    <location>
        <begin position="191"/>
        <end position="255"/>
    </location>
</feature>
<feature type="transmembrane region" description="Helical" evidence="2">
    <location>
        <begin position="264"/>
        <end position="287"/>
    </location>
</feature>
<feature type="compositionally biased region" description="Basic residues" evidence="1">
    <location>
        <begin position="472"/>
        <end position="481"/>
    </location>
</feature>
<keyword evidence="2" id="KW-1133">Transmembrane helix</keyword>
<keyword evidence="2" id="KW-0472">Membrane</keyword>
<feature type="region of interest" description="Disordered" evidence="1">
    <location>
        <begin position="436"/>
        <end position="455"/>
    </location>
</feature>
<evidence type="ECO:0000313" key="4">
    <source>
        <dbReference type="Proteomes" id="UP001172159"/>
    </source>
</evidence>
<feature type="region of interest" description="Disordered" evidence="1">
    <location>
        <begin position="502"/>
        <end position="526"/>
    </location>
</feature>
<evidence type="ECO:0000313" key="3">
    <source>
        <dbReference type="EMBL" id="KAK0714329.1"/>
    </source>
</evidence>
<feature type="compositionally biased region" description="Polar residues" evidence="1">
    <location>
        <begin position="436"/>
        <end position="451"/>
    </location>
</feature>
<keyword evidence="4" id="KW-1185">Reference proteome</keyword>
<name>A0AA40AEB0_9PEZI</name>
<evidence type="ECO:0000256" key="2">
    <source>
        <dbReference type="SAM" id="Phobius"/>
    </source>
</evidence>
<protein>
    <submittedName>
        <fullName evidence="3">Uncharacterized protein</fullName>
    </submittedName>
</protein>
<organism evidence="3 4">
    <name type="scientific">Apiosordaria backusii</name>
    <dbReference type="NCBI Taxonomy" id="314023"/>
    <lineage>
        <taxon>Eukaryota</taxon>
        <taxon>Fungi</taxon>
        <taxon>Dikarya</taxon>
        <taxon>Ascomycota</taxon>
        <taxon>Pezizomycotina</taxon>
        <taxon>Sordariomycetes</taxon>
        <taxon>Sordariomycetidae</taxon>
        <taxon>Sordariales</taxon>
        <taxon>Lasiosphaeriaceae</taxon>
        <taxon>Apiosordaria</taxon>
    </lineage>
</organism>